<dbReference type="EMBL" id="JAOYFB010000036">
    <property type="protein sequence ID" value="KAK4018803.1"/>
    <property type="molecule type" value="Genomic_DNA"/>
</dbReference>
<name>A0ABR0A0X5_9CRUS</name>
<gene>
    <name evidence="1" type="ORF">OUZ56_000844</name>
</gene>
<dbReference type="Proteomes" id="UP001234178">
    <property type="component" value="Unassembled WGS sequence"/>
</dbReference>
<organism evidence="1 2">
    <name type="scientific">Daphnia magna</name>
    <dbReference type="NCBI Taxonomy" id="35525"/>
    <lineage>
        <taxon>Eukaryota</taxon>
        <taxon>Metazoa</taxon>
        <taxon>Ecdysozoa</taxon>
        <taxon>Arthropoda</taxon>
        <taxon>Crustacea</taxon>
        <taxon>Branchiopoda</taxon>
        <taxon>Diplostraca</taxon>
        <taxon>Cladocera</taxon>
        <taxon>Anomopoda</taxon>
        <taxon>Daphniidae</taxon>
        <taxon>Daphnia</taxon>
    </lineage>
</organism>
<comment type="caution">
    <text evidence="1">The sequence shown here is derived from an EMBL/GenBank/DDBJ whole genome shotgun (WGS) entry which is preliminary data.</text>
</comment>
<proteinExistence type="predicted"/>
<reference evidence="1 2" key="1">
    <citation type="journal article" date="2023" name="Nucleic Acids Res.">
        <title>The hologenome of Daphnia magna reveals possible DNA methylation and microbiome-mediated evolution of the host genome.</title>
        <authorList>
            <person name="Chaturvedi A."/>
            <person name="Li X."/>
            <person name="Dhandapani V."/>
            <person name="Marshall H."/>
            <person name="Kissane S."/>
            <person name="Cuenca-Cambronero M."/>
            <person name="Asole G."/>
            <person name="Calvet F."/>
            <person name="Ruiz-Romero M."/>
            <person name="Marangio P."/>
            <person name="Guigo R."/>
            <person name="Rago D."/>
            <person name="Mirbahai L."/>
            <person name="Eastwood N."/>
            <person name="Colbourne J.K."/>
            <person name="Zhou J."/>
            <person name="Mallon E."/>
            <person name="Orsini L."/>
        </authorList>
    </citation>
    <scope>NUCLEOTIDE SEQUENCE [LARGE SCALE GENOMIC DNA]</scope>
    <source>
        <strain evidence="1">LRV0_1</strain>
    </source>
</reference>
<evidence type="ECO:0000313" key="2">
    <source>
        <dbReference type="Proteomes" id="UP001234178"/>
    </source>
</evidence>
<accession>A0ABR0A0X5</accession>
<keyword evidence="2" id="KW-1185">Reference proteome</keyword>
<protein>
    <submittedName>
        <fullName evidence="1">Uncharacterized protein</fullName>
    </submittedName>
</protein>
<evidence type="ECO:0000313" key="1">
    <source>
        <dbReference type="EMBL" id="KAK4018803.1"/>
    </source>
</evidence>
<sequence>MTQTPYCAVYKNFMVKPAGLYELLDECQCSRNKKGLQMCAAFLADFRHLTRSPAGEPVGMNDELVISPSQQSPPDFYICGGGFVPLTSFRLPIADFKLNGQDPTMTTPNELACLCWPVGLQLFLARVTSQRRKTTVVVSQDYEGSSGQLLG</sequence>